<evidence type="ECO:0000256" key="2">
    <source>
        <dbReference type="ARBA" id="ARBA00023125"/>
    </source>
</evidence>
<feature type="domain" description="HTH araC/xylS-type" evidence="4">
    <location>
        <begin position="186"/>
        <end position="292"/>
    </location>
</feature>
<dbReference type="SMART" id="SM00342">
    <property type="entry name" value="HTH_ARAC"/>
    <property type="match status" value="1"/>
</dbReference>
<dbReference type="RefSeq" id="WP_149159741.1">
    <property type="nucleotide sequence ID" value="NZ_CP043505.1"/>
</dbReference>
<dbReference type="AlphaFoldDB" id="A0A5C1YDK5"/>
<dbReference type="InterPro" id="IPR018060">
    <property type="entry name" value="HTH_AraC"/>
</dbReference>
<dbReference type="OrthoDB" id="2559672at2"/>
<reference evidence="5 6" key="1">
    <citation type="submission" date="2019-09" db="EMBL/GenBank/DDBJ databases">
        <title>Genome sequencing of strain KACC 19306.</title>
        <authorList>
            <person name="Heo J."/>
            <person name="Kim S.-J."/>
            <person name="Kim J.-S."/>
            <person name="Hong S.-B."/>
            <person name="Kwon S.-W."/>
        </authorList>
    </citation>
    <scope>NUCLEOTIDE SEQUENCE [LARGE SCALE GENOMIC DNA]</scope>
    <source>
        <strain evidence="5 6">KACC 19306</strain>
    </source>
</reference>
<proteinExistence type="predicted"/>
<organism evidence="5 6">
    <name type="scientific">Agromyces intestinalis</name>
    <dbReference type="NCBI Taxonomy" id="2592652"/>
    <lineage>
        <taxon>Bacteria</taxon>
        <taxon>Bacillati</taxon>
        <taxon>Actinomycetota</taxon>
        <taxon>Actinomycetes</taxon>
        <taxon>Micrococcales</taxon>
        <taxon>Microbacteriaceae</taxon>
        <taxon>Agromyces</taxon>
    </lineage>
</organism>
<evidence type="ECO:0000313" key="5">
    <source>
        <dbReference type="EMBL" id="QEO13718.1"/>
    </source>
</evidence>
<dbReference type="KEGG" id="ail:FLP10_04240"/>
<dbReference type="Pfam" id="PF12833">
    <property type="entry name" value="HTH_18"/>
    <property type="match status" value="1"/>
</dbReference>
<dbReference type="GO" id="GO:0003700">
    <property type="term" value="F:DNA-binding transcription factor activity"/>
    <property type="evidence" value="ECO:0007669"/>
    <property type="project" value="InterPro"/>
</dbReference>
<gene>
    <name evidence="5" type="ORF">FLP10_04240</name>
</gene>
<dbReference type="Proteomes" id="UP000324678">
    <property type="component" value="Chromosome"/>
</dbReference>
<keyword evidence="2" id="KW-0238">DNA-binding</keyword>
<evidence type="ECO:0000313" key="6">
    <source>
        <dbReference type="Proteomes" id="UP000324678"/>
    </source>
</evidence>
<evidence type="ECO:0000256" key="1">
    <source>
        <dbReference type="ARBA" id="ARBA00023015"/>
    </source>
</evidence>
<accession>A0A5C1YDK5</accession>
<dbReference type="GO" id="GO:0043565">
    <property type="term" value="F:sequence-specific DNA binding"/>
    <property type="evidence" value="ECO:0007669"/>
    <property type="project" value="InterPro"/>
</dbReference>
<keyword evidence="3" id="KW-0804">Transcription</keyword>
<dbReference type="InterPro" id="IPR009057">
    <property type="entry name" value="Homeodomain-like_sf"/>
</dbReference>
<evidence type="ECO:0000259" key="4">
    <source>
        <dbReference type="PROSITE" id="PS01124"/>
    </source>
</evidence>
<keyword evidence="6" id="KW-1185">Reference proteome</keyword>
<protein>
    <submittedName>
        <fullName evidence="5">Helix-turn-helix transcriptional regulator</fullName>
    </submittedName>
</protein>
<dbReference type="SUPFAM" id="SSF46689">
    <property type="entry name" value="Homeodomain-like"/>
    <property type="match status" value="1"/>
</dbReference>
<evidence type="ECO:0000256" key="3">
    <source>
        <dbReference type="ARBA" id="ARBA00023163"/>
    </source>
</evidence>
<keyword evidence="1" id="KW-0805">Transcription regulation</keyword>
<sequence>MSTQGGQYWRARAGAPRSRGVLVAGQGAPTVVEAAPGAPPTAEEPVRMPRIAPNEALAGLVRHYWIPRWRLPPGRAATQRVLEYPSANLVVEPGTTAAVHGPSIGLAERTLEGEGYAFGVALQPGVAPLLTGRPAREIVGAAVPVPGLDGLSRTVADAVDAGLDHAAVETFERWFAARDLRPSPDARLVRTVIAQAEDDRSIVRVEQLAAFAGVGVRRLERLVREQLGLTPRWLIRRYRLQEAATRLAASDPLDRAGTLADLAAELGYADQAHFTREFRTVIGVPPGRYLREATAGRMDA</sequence>
<dbReference type="PANTHER" id="PTHR46796">
    <property type="entry name" value="HTH-TYPE TRANSCRIPTIONAL ACTIVATOR RHAS-RELATED"/>
    <property type="match status" value="1"/>
</dbReference>
<dbReference type="EMBL" id="CP043505">
    <property type="protein sequence ID" value="QEO13718.1"/>
    <property type="molecule type" value="Genomic_DNA"/>
</dbReference>
<dbReference type="InterPro" id="IPR046532">
    <property type="entry name" value="DUF6597"/>
</dbReference>
<dbReference type="PROSITE" id="PS01124">
    <property type="entry name" value="HTH_ARAC_FAMILY_2"/>
    <property type="match status" value="1"/>
</dbReference>
<dbReference type="Gene3D" id="1.10.10.60">
    <property type="entry name" value="Homeodomain-like"/>
    <property type="match status" value="1"/>
</dbReference>
<dbReference type="InterPro" id="IPR050204">
    <property type="entry name" value="AraC_XylS_family_regulators"/>
</dbReference>
<dbReference type="Pfam" id="PF20240">
    <property type="entry name" value="DUF6597"/>
    <property type="match status" value="1"/>
</dbReference>
<name>A0A5C1YDK5_9MICO</name>